<evidence type="ECO:0000256" key="6">
    <source>
        <dbReference type="ARBA" id="ARBA00022801"/>
    </source>
</evidence>
<feature type="binding site" evidence="10">
    <location>
        <begin position="202"/>
        <end position="210"/>
    </location>
    <ligand>
        <name>GTP</name>
        <dbReference type="ChEBI" id="CHEBI:37565"/>
    </ligand>
</feature>
<evidence type="ECO:0000256" key="2">
    <source>
        <dbReference type="ARBA" id="ARBA00022517"/>
    </source>
</evidence>
<name>A0ABR7VFE6_9FLAO</name>
<dbReference type="Proteomes" id="UP000598350">
    <property type="component" value="Unassembled WGS sequence"/>
</dbReference>
<accession>A0ABR7VFE6</accession>
<evidence type="ECO:0000259" key="13">
    <source>
        <dbReference type="PROSITE" id="PS51721"/>
    </source>
</evidence>
<protein>
    <recommendedName>
        <fullName evidence="10">Small ribosomal subunit biogenesis GTPase RsgA</fullName>
        <ecNumber evidence="10">3.6.1.-</ecNumber>
    </recommendedName>
</protein>
<keyword evidence="3 10" id="KW-0479">Metal-binding</keyword>
<proteinExistence type="inferred from homology"/>
<sequence>MKLEDLGYTEELEGYRKERHLEVFDVGRVILEHKDKYVIKSNTAEYNAELIGNLRFTAESRYDLPAVGDWVAFSEYDENRALIHAVYPRHSMLERQAAGKSVQPQIIATNIDYGLIVQSVNRDFNINRLERYLTICNTSHVTPIIILSKIDLLEEEKLRALLAKIKERIKGIAIRTISNVSHQGLHDMANLVEKGKTYCLLGSSGVGKSTLLNKLSGKELMTTAEISAGIDRGKHVTTHRELVVLPNGGIFIDNPGMREIGVTDTSVGLEITFDEIVELSQNCKFNNCKHTSEEDCAIRNAIEKGELDSDSYANFQKMEKERAFFESSIEEKRKKDKNFGKMIKNVKKQRKQNKY</sequence>
<dbReference type="SUPFAM" id="SSF52540">
    <property type="entry name" value="P-loop containing nucleoside triphosphate hydrolases"/>
    <property type="match status" value="1"/>
</dbReference>
<evidence type="ECO:0000256" key="9">
    <source>
        <dbReference type="ARBA" id="ARBA00023134"/>
    </source>
</evidence>
<keyword evidence="15" id="KW-1185">Reference proteome</keyword>
<comment type="function">
    <text evidence="10">One of several proteins that assist in the late maturation steps of the functional core of the 30S ribosomal subunit. Helps release RbfA from mature subunits. May play a role in the assembly of ribosomal proteins into the subunit. Circularly permuted GTPase that catalyzes slow GTP hydrolysis, GTPase activity is stimulated by the 30S ribosomal subunit.</text>
</comment>
<reference evidence="14 15" key="1">
    <citation type="submission" date="2020-05" db="EMBL/GenBank/DDBJ databases">
        <title>The draft genome sequence of Maribacter arenosus CAU 1321.</title>
        <authorList>
            <person name="Mu L."/>
        </authorList>
    </citation>
    <scope>NUCLEOTIDE SEQUENCE [LARGE SCALE GENOMIC DNA]</scope>
    <source>
        <strain evidence="14 15">CAU 1321</strain>
    </source>
</reference>
<comment type="cofactor">
    <cofactor evidence="10">
        <name>Zn(2+)</name>
        <dbReference type="ChEBI" id="CHEBI:29105"/>
    </cofactor>
    <text evidence="10">Binds 1 zinc ion per subunit.</text>
</comment>
<dbReference type="PANTHER" id="PTHR32120">
    <property type="entry name" value="SMALL RIBOSOMAL SUBUNIT BIOGENESIS GTPASE RSGA"/>
    <property type="match status" value="1"/>
</dbReference>
<dbReference type="InterPro" id="IPR010914">
    <property type="entry name" value="RsgA_GTPase_dom"/>
</dbReference>
<organism evidence="14 15">
    <name type="scientific">Maribacter arenosus</name>
    <dbReference type="NCBI Taxonomy" id="1854708"/>
    <lineage>
        <taxon>Bacteria</taxon>
        <taxon>Pseudomonadati</taxon>
        <taxon>Bacteroidota</taxon>
        <taxon>Flavobacteriia</taxon>
        <taxon>Flavobacteriales</taxon>
        <taxon>Flavobacteriaceae</taxon>
        <taxon>Maribacter</taxon>
    </lineage>
</organism>
<dbReference type="InterPro" id="IPR012340">
    <property type="entry name" value="NA-bd_OB-fold"/>
</dbReference>
<comment type="subunit">
    <text evidence="10">Monomer. Associates with 30S ribosomal subunit, binds 16S rRNA.</text>
</comment>
<dbReference type="InterPro" id="IPR004881">
    <property type="entry name" value="Ribosome_biogen_GTPase_RsgA"/>
</dbReference>
<keyword evidence="7 10" id="KW-0862">Zinc</keyword>
<dbReference type="PANTHER" id="PTHR32120:SF10">
    <property type="entry name" value="SMALL RIBOSOMAL SUBUNIT BIOGENESIS GTPASE RSGA"/>
    <property type="match status" value="1"/>
</dbReference>
<feature type="domain" description="EngC GTPase" evidence="12">
    <location>
        <begin position="109"/>
        <end position="258"/>
    </location>
</feature>
<dbReference type="SUPFAM" id="SSF50249">
    <property type="entry name" value="Nucleic acid-binding proteins"/>
    <property type="match status" value="1"/>
</dbReference>
<comment type="caution">
    <text evidence="14">The sequence shown here is derived from an EMBL/GenBank/DDBJ whole genome shotgun (WGS) entry which is preliminary data.</text>
</comment>
<feature type="region of interest" description="Disordered" evidence="11">
    <location>
        <begin position="336"/>
        <end position="355"/>
    </location>
</feature>
<evidence type="ECO:0000256" key="8">
    <source>
        <dbReference type="ARBA" id="ARBA00022884"/>
    </source>
</evidence>
<evidence type="ECO:0000256" key="7">
    <source>
        <dbReference type="ARBA" id="ARBA00022833"/>
    </source>
</evidence>
<keyword evidence="8 10" id="KW-0694">RNA-binding</keyword>
<dbReference type="Gene3D" id="1.10.40.50">
    <property type="entry name" value="Probable gtpase engc, domain 3"/>
    <property type="match status" value="1"/>
</dbReference>
<feature type="domain" description="CP-type G" evidence="13">
    <location>
        <begin position="99"/>
        <end position="260"/>
    </location>
</feature>
<dbReference type="Pfam" id="PF03193">
    <property type="entry name" value="RsgA_GTPase"/>
    <property type="match status" value="1"/>
</dbReference>
<keyword evidence="2 10" id="KW-0690">Ribosome biogenesis</keyword>
<dbReference type="PROSITE" id="PS51721">
    <property type="entry name" value="G_CP"/>
    <property type="match status" value="1"/>
</dbReference>
<evidence type="ECO:0000256" key="3">
    <source>
        <dbReference type="ARBA" id="ARBA00022723"/>
    </source>
</evidence>
<feature type="binding site" evidence="10">
    <location>
        <begin position="148"/>
        <end position="151"/>
    </location>
    <ligand>
        <name>GTP</name>
        <dbReference type="ChEBI" id="CHEBI:37565"/>
    </ligand>
</feature>
<keyword evidence="5 10" id="KW-0547">Nucleotide-binding</keyword>
<feature type="compositionally biased region" description="Basic residues" evidence="11">
    <location>
        <begin position="344"/>
        <end position="355"/>
    </location>
</feature>
<evidence type="ECO:0000256" key="11">
    <source>
        <dbReference type="SAM" id="MobiDB-lite"/>
    </source>
</evidence>
<evidence type="ECO:0000256" key="4">
    <source>
        <dbReference type="ARBA" id="ARBA00022730"/>
    </source>
</evidence>
<dbReference type="EC" id="3.6.1.-" evidence="10"/>
<evidence type="ECO:0000256" key="5">
    <source>
        <dbReference type="ARBA" id="ARBA00022741"/>
    </source>
</evidence>
<evidence type="ECO:0000256" key="10">
    <source>
        <dbReference type="HAMAP-Rule" id="MF_01820"/>
    </source>
</evidence>
<dbReference type="Gene3D" id="3.40.50.300">
    <property type="entry name" value="P-loop containing nucleotide triphosphate hydrolases"/>
    <property type="match status" value="1"/>
</dbReference>
<evidence type="ECO:0000313" key="15">
    <source>
        <dbReference type="Proteomes" id="UP000598350"/>
    </source>
</evidence>
<gene>
    <name evidence="10 14" type="primary">rsgA</name>
    <name evidence="14" type="ORF">HPE63_15530</name>
</gene>
<dbReference type="InterPro" id="IPR030378">
    <property type="entry name" value="G_CP_dom"/>
</dbReference>
<evidence type="ECO:0000256" key="1">
    <source>
        <dbReference type="ARBA" id="ARBA00022490"/>
    </source>
</evidence>
<comment type="subcellular location">
    <subcellularLocation>
        <location evidence="10">Cytoplasm</location>
    </subcellularLocation>
</comment>
<feature type="binding site" evidence="10">
    <location>
        <position position="290"/>
    </location>
    <ligand>
        <name>Zn(2+)</name>
        <dbReference type="ChEBI" id="CHEBI:29105"/>
    </ligand>
</feature>
<dbReference type="HAMAP" id="MF_01820">
    <property type="entry name" value="GTPase_RsgA"/>
    <property type="match status" value="1"/>
</dbReference>
<evidence type="ECO:0000313" key="14">
    <source>
        <dbReference type="EMBL" id="MBD0852093.1"/>
    </source>
</evidence>
<keyword evidence="4 10" id="KW-0699">rRNA-binding</keyword>
<comment type="similarity">
    <text evidence="10">Belongs to the TRAFAC class YlqF/YawG GTPase family. RsgA subfamily.</text>
</comment>
<dbReference type="NCBIfam" id="TIGR00157">
    <property type="entry name" value="ribosome small subunit-dependent GTPase A"/>
    <property type="match status" value="1"/>
</dbReference>
<keyword evidence="6 10" id="KW-0378">Hydrolase</keyword>
<keyword evidence="9 10" id="KW-0342">GTP-binding</keyword>
<evidence type="ECO:0000259" key="12">
    <source>
        <dbReference type="PROSITE" id="PS50936"/>
    </source>
</evidence>
<feature type="binding site" evidence="10">
    <location>
        <position position="296"/>
    </location>
    <ligand>
        <name>Zn(2+)</name>
        <dbReference type="ChEBI" id="CHEBI:29105"/>
    </ligand>
</feature>
<dbReference type="PROSITE" id="PS50936">
    <property type="entry name" value="ENGC_GTPASE"/>
    <property type="match status" value="1"/>
</dbReference>
<keyword evidence="1 10" id="KW-0963">Cytoplasm</keyword>
<feature type="binding site" evidence="10">
    <location>
        <position position="283"/>
    </location>
    <ligand>
        <name>Zn(2+)</name>
        <dbReference type="ChEBI" id="CHEBI:29105"/>
    </ligand>
</feature>
<dbReference type="EMBL" id="JABTCG010000005">
    <property type="protein sequence ID" value="MBD0852093.1"/>
    <property type="molecule type" value="Genomic_DNA"/>
</dbReference>
<dbReference type="InterPro" id="IPR027417">
    <property type="entry name" value="P-loop_NTPase"/>
</dbReference>
<dbReference type="CDD" id="cd01854">
    <property type="entry name" value="YjeQ_EngC"/>
    <property type="match status" value="1"/>
</dbReference>
<feature type="binding site" evidence="10">
    <location>
        <position position="288"/>
    </location>
    <ligand>
        <name>Zn(2+)</name>
        <dbReference type="ChEBI" id="CHEBI:29105"/>
    </ligand>
</feature>